<reference evidence="1 2" key="1">
    <citation type="submission" date="2024-06" db="EMBL/GenBank/DDBJ databases">
        <authorList>
            <person name="Li F."/>
        </authorList>
    </citation>
    <scope>NUCLEOTIDE SEQUENCE [LARGE SCALE GENOMIC DNA]</scope>
    <source>
        <strain evidence="1 2">GXAS 311</strain>
    </source>
</reference>
<dbReference type="Proteomes" id="UP001548189">
    <property type="component" value="Unassembled WGS sequence"/>
</dbReference>
<dbReference type="EMBL" id="JBEVCJ010000006">
    <property type="protein sequence ID" value="MET1254993.1"/>
    <property type="molecule type" value="Genomic_DNA"/>
</dbReference>
<proteinExistence type="predicted"/>
<dbReference type="InterPro" id="IPR011990">
    <property type="entry name" value="TPR-like_helical_dom_sf"/>
</dbReference>
<gene>
    <name evidence="1" type="ORF">ABVT43_07650</name>
</gene>
<dbReference type="Gene3D" id="1.25.40.10">
    <property type="entry name" value="Tetratricopeptide repeat domain"/>
    <property type="match status" value="2"/>
</dbReference>
<comment type="caution">
    <text evidence="1">The sequence shown here is derived from an EMBL/GenBank/DDBJ whole genome shotgun (WGS) entry which is preliminary data.</text>
</comment>
<organism evidence="1 2">
    <name type="scientific">Aliikangiella maris</name>
    <dbReference type="NCBI Taxonomy" id="3162458"/>
    <lineage>
        <taxon>Bacteria</taxon>
        <taxon>Pseudomonadati</taxon>
        <taxon>Pseudomonadota</taxon>
        <taxon>Gammaproteobacteria</taxon>
        <taxon>Oceanospirillales</taxon>
        <taxon>Pleioneaceae</taxon>
        <taxon>Aliikangiella</taxon>
    </lineage>
</organism>
<dbReference type="Pfam" id="PF07219">
    <property type="entry name" value="HemY_N"/>
    <property type="match status" value="1"/>
</dbReference>
<dbReference type="InterPro" id="IPR005254">
    <property type="entry name" value="Heme_biosyn_assoc_TPR_pro"/>
</dbReference>
<dbReference type="SUPFAM" id="SSF48452">
    <property type="entry name" value="TPR-like"/>
    <property type="match status" value="2"/>
</dbReference>
<accession>A0ABV2BTA2</accession>
<evidence type="ECO:0000313" key="2">
    <source>
        <dbReference type="Proteomes" id="UP001548189"/>
    </source>
</evidence>
<sequence>MRRILLLLATVLIGGVAGSWIKNLPGFVIVAYQTTTYEMRLWVAVAINFLFILVLALIIYFAYKLLKNTRRFKDWRGNRHIKRARKLTVQGMLAFSEGRWKDAEEAMVNAAKTANTKLINYLIAAQAAQHQNAETRRDYYLKQASQVEPNAKIAIGLTQAQLQIQHNQYEQALASLTQLKSKNPNHPYVLKLLCQLFRKLQEWEQLVKLLPQLKKQQILDNEQLAAIEEQAINGLLFAKSQAGQLEEIRDIWQNLPAYLRKNKTNQINYARLLIDFQQMEEAEALLKPIIKKYGDNNTIHLYGQLNTIEPARQLNFLESWYQANHNPPEVIYLAMAKLAYRANLWGKARQFLDRAIVAQPTPEVYLFMAKTLTKLNDQVNAQQYYQQGLELSILPREATNQLTLEKGSDDLINAGLLPRFKQPDSISVTGSSPVS</sequence>
<protein>
    <submittedName>
        <fullName evidence="1">Heme biosynthesis HemY N-terminal domain-containing protein</fullName>
    </submittedName>
</protein>
<name>A0ABV2BTA2_9GAMM</name>
<dbReference type="NCBIfam" id="TIGR00540">
    <property type="entry name" value="TPR_hemY_coli"/>
    <property type="match status" value="1"/>
</dbReference>
<dbReference type="InterPro" id="IPR010817">
    <property type="entry name" value="HemY_N"/>
</dbReference>
<evidence type="ECO:0000313" key="1">
    <source>
        <dbReference type="EMBL" id="MET1254993.1"/>
    </source>
</evidence>
<keyword evidence="2" id="KW-1185">Reference proteome</keyword>